<comment type="caution">
    <text evidence="2">The sequence shown here is derived from an EMBL/GenBank/DDBJ whole genome shotgun (WGS) entry which is preliminary data.</text>
</comment>
<evidence type="ECO:0000313" key="3">
    <source>
        <dbReference type="Proteomes" id="UP001165063"/>
    </source>
</evidence>
<proteinExistence type="predicted"/>
<protein>
    <submittedName>
        <fullName evidence="2">Unnamed protein product</fullName>
    </submittedName>
</protein>
<name>A0A9W6Z4E8_AMBMO</name>
<feature type="domain" description="BRCT" evidence="1">
    <location>
        <begin position="1"/>
        <end position="44"/>
    </location>
</feature>
<organism evidence="2 3">
    <name type="scientific">Ambrosiozyma monospora</name>
    <name type="common">Yeast</name>
    <name type="synonym">Endomycopsis monosporus</name>
    <dbReference type="NCBI Taxonomy" id="43982"/>
    <lineage>
        <taxon>Eukaryota</taxon>
        <taxon>Fungi</taxon>
        <taxon>Dikarya</taxon>
        <taxon>Ascomycota</taxon>
        <taxon>Saccharomycotina</taxon>
        <taxon>Pichiomycetes</taxon>
        <taxon>Pichiales</taxon>
        <taxon>Pichiaceae</taxon>
        <taxon>Ambrosiozyma</taxon>
    </lineage>
</organism>
<keyword evidence="3" id="KW-1185">Reference proteome</keyword>
<accession>A0A9W6Z4E8</accession>
<sequence length="224" mass="25975">MIIVADIPVGDRVKVLSEYNIFRFQWCEDCIRENKIVPLTPFHLNFGFGSQPDSYLLEKALANVDSCFNSYTTESTENTFPFNWPANRPLDRVVDDSDIEMASDYDDIEEYALKQTLIFHNMKFMIVSNTEEDWEVELLEDKIKMMGGEISFGFSDDFDAILVVSDENDLWKPEFRKLKARIKQIKRGFGKKCPRFIKSKYVDGCIEAGDIVPMAAYDVWLLKN</sequence>
<evidence type="ECO:0000259" key="1">
    <source>
        <dbReference type="PROSITE" id="PS50172"/>
    </source>
</evidence>
<dbReference type="Gene3D" id="3.40.50.10190">
    <property type="entry name" value="BRCT domain"/>
    <property type="match status" value="2"/>
</dbReference>
<reference evidence="2" key="1">
    <citation type="submission" date="2023-04" db="EMBL/GenBank/DDBJ databases">
        <title>Ambrosiozyma monospora NBRC 1965.</title>
        <authorList>
            <person name="Ichikawa N."/>
            <person name="Sato H."/>
            <person name="Tonouchi N."/>
        </authorList>
    </citation>
    <scope>NUCLEOTIDE SEQUENCE</scope>
    <source>
        <strain evidence="2">NBRC 1965</strain>
    </source>
</reference>
<dbReference type="Pfam" id="PF16589">
    <property type="entry name" value="BRCT_2"/>
    <property type="match status" value="1"/>
</dbReference>
<feature type="domain" description="BRCT" evidence="1">
    <location>
        <begin position="114"/>
        <end position="219"/>
    </location>
</feature>
<gene>
    <name evidence="2" type="ORF">Amon01_000639600</name>
</gene>
<dbReference type="InterPro" id="IPR001357">
    <property type="entry name" value="BRCT_dom"/>
</dbReference>
<dbReference type="EMBL" id="BSXU01004061">
    <property type="protein sequence ID" value="GMG40673.1"/>
    <property type="molecule type" value="Genomic_DNA"/>
</dbReference>
<dbReference type="AlphaFoldDB" id="A0A9W6Z4E8"/>
<dbReference type="PROSITE" id="PS50172">
    <property type="entry name" value="BRCT"/>
    <property type="match status" value="2"/>
</dbReference>
<evidence type="ECO:0000313" key="2">
    <source>
        <dbReference type="EMBL" id="GMG40673.1"/>
    </source>
</evidence>
<dbReference type="SUPFAM" id="SSF52113">
    <property type="entry name" value="BRCT domain"/>
    <property type="match status" value="1"/>
</dbReference>
<dbReference type="InterPro" id="IPR036420">
    <property type="entry name" value="BRCT_dom_sf"/>
</dbReference>
<dbReference type="Proteomes" id="UP001165063">
    <property type="component" value="Unassembled WGS sequence"/>
</dbReference>